<dbReference type="RefSeq" id="WP_301418749.1">
    <property type="nucleotide sequence ID" value="NZ_CP098023.1"/>
</dbReference>
<reference evidence="1 2" key="1">
    <citation type="submission" date="2022-05" db="EMBL/GenBank/DDBJ databases">
        <title>Microbulbifer sp. nov., isolated from sponge.</title>
        <authorList>
            <person name="Gao L."/>
        </authorList>
    </citation>
    <scope>NUCLEOTIDE SEQUENCE [LARGE SCALE GENOMIC DNA]</scope>
    <source>
        <strain evidence="1 2">MI-G</strain>
    </source>
</reference>
<dbReference type="EC" id="2.4.-.-" evidence="1"/>
<keyword evidence="1" id="KW-0808">Transferase</keyword>
<protein>
    <submittedName>
        <fullName evidence="1">Glycosyltransferase</fullName>
        <ecNumber evidence="1">2.4.-.-</ecNumber>
    </submittedName>
</protein>
<gene>
    <name evidence="1" type="ORF">M8T91_08580</name>
</gene>
<name>A0ABY9EJK3_9GAMM</name>
<dbReference type="EMBL" id="CP098023">
    <property type="protein sequence ID" value="WKD51456.1"/>
    <property type="molecule type" value="Genomic_DNA"/>
</dbReference>
<keyword evidence="2" id="KW-1185">Reference proteome</keyword>
<dbReference type="Pfam" id="PF13692">
    <property type="entry name" value="Glyco_trans_1_4"/>
    <property type="match status" value="1"/>
</dbReference>
<keyword evidence="1" id="KW-0328">Glycosyltransferase</keyword>
<evidence type="ECO:0000313" key="2">
    <source>
        <dbReference type="Proteomes" id="UP001321520"/>
    </source>
</evidence>
<dbReference type="GO" id="GO:0016757">
    <property type="term" value="F:glycosyltransferase activity"/>
    <property type="evidence" value="ECO:0007669"/>
    <property type="project" value="UniProtKB-KW"/>
</dbReference>
<dbReference type="SUPFAM" id="SSF53756">
    <property type="entry name" value="UDP-Glycosyltransferase/glycogen phosphorylase"/>
    <property type="match status" value="1"/>
</dbReference>
<sequence length="440" mass="50224">MNSSDSREALERELAALQVEYHRVLESNSFRLGRLLIEATRSPLALLRLPITLINFFRTLRRQSRPPGPGSIQYEMVRKQWLSLVEEINKSGSKELVFLFSGTTCIQGTRGNRPIRQAQALLARGVPVFFSYHRTRFTESLPVHNSVGLVQSPVDITLQLLNDISAVSLGDIRKLFIISYPFEGIESYVDKFRSQGWSIIYDCRDDWEEFAKVGMAKWFHAEVERKLVATVDRTYCVSRPLVDKLSLLVPDSCVKLMPNAVGKDIIPNNYKHEPALFPRVVGYFGHLSAAWFNWEAFKEIVQLLPQYQFEVIGHSAPSEFELPENVLFLGPRPWQELHRYATRWSAGIIPFRMGRLADGVDPIKIYEYLAFGLPVVSFVMPQISDYPYTTTVSTVEEFCCALKAACEEVPKHEIIEAFLTHNTWEARAEELLSIFGDPVS</sequence>
<dbReference type="Proteomes" id="UP001321520">
    <property type="component" value="Chromosome"/>
</dbReference>
<evidence type="ECO:0000313" key="1">
    <source>
        <dbReference type="EMBL" id="WKD51456.1"/>
    </source>
</evidence>
<organism evidence="1 2">
    <name type="scientific">Microbulbifer spongiae</name>
    <dbReference type="NCBI Taxonomy" id="2944933"/>
    <lineage>
        <taxon>Bacteria</taxon>
        <taxon>Pseudomonadati</taxon>
        <taxon>Pseudomonadota</taxon>
        <taxon>Gammaproteobacteria</taxon>
        <taxon>Cellvibrionales</taxon>
        <taxon>Microbulbiferaceae</taxon>
        <taxon>Microbulbifer</taxon>
    </lineage>
</organism>
<proteinExistence type="predicted"/>
<dbReference type="Gene3D" id="3.40.50.2000">
    <property type="entry name" value="Glycogen Phosphorylase B"/>
    <property type="match status" value="1"/>
</dbReference>
<accession>A0ABY9EJK3</accession>